<protein>
    <submittedName>
        <fullName evidence="2">SMI1/KNR4 family protein</fullName>
    </submittedName>
</protein>
<evidence type="ECO:0000313" key="3">
    <source>
        <dbReference type="Proteomes" id="UP000757890"/>
    </source>
</evidence>
<dbReference type="InterPro" id="IPR018958">
    <property type="entry name" value="Knr4/Smi1-like_dom"/>
</dbReference>
<reference evidence="2" key="1">
    <citation type="submission" date="2020-04" db="EMBL/GenBank/DDBJ databases">
        <title>Deep metagenomics examines the oral microbiome during advanced dental caries in children, revealing novel taxa and co-occurrences with host molecules.</title>
        <authorList>
            <person name="Baker J.L."/>
            <person name="Morton J.T."/>
            <person name="Dinis M."/>
            <person name="Alvarez R."/>
            <person name="Tran N.C."/>
            <person name="Knight R."/>
            <person name="Edlund A."/>
        </authorList>
    </citation>
    <scope>NUCLEOTIDE SEQUENCE</scope>
    <source>
        <strain evidence="2">JCVI_32_bin.14</strain>
    </source>
</reference>
<evidence type="ECO:0000259" key="1">
    <source>
        <dbReference type="SMART" id="SM00860"/>
    </source>
</evidence>
<sequence>MNLIEKIKAIEIYVCENFEELGLDDPVEEEYFSAYEEIKGASDKELQTFEEDYGVSLPEDWKKLYRYKNGSGFFSMLPCVLGKGEYVFSLLSLEQIRRVKGYFQNRDALLTDFPDYFSKENIERMADARLRPYLFHTKWFPFAEYCDSCYLMLDFAPGKAGKEGQLLCYVHDPDSVTYAAENITDVVGSIIKDNHIVKRDRQ</sequence>
<dbReference type="EMBL" id="JABZMK010000031">
    <property type="protein sequence ID" value="MBF1129536.1"/>
    <property type="molecule type" value="Genomic_DNA"/>
</dbReference>
<name>A0A930B7P6_9FIRM</name>
<gene>
    <name evidence="2" type="ORF">HXL70_05760</name>
</gene>
<dbReference type="InterPro" id="IPR037883">
    <property type="entry name" value="Knr4/Smi1-like_sf"/>
</dbReference>
<dbReference type="Gene3D" id="3.40.1580.10">
    <property type="entry name" value="SMI1/KNR4-like"/>
    <property type="match status" value="1"/>
</dbReference>
<evidence type="ECO:0000313" key="2">
    <source>
        <dbReference type="EMBL" id="MBF1129536.1"/>
    </source>
</evidence>
<comment type="caution">
    <text evidence="2">The sequence shown here is derived from an EMBL/GenBank/DDBJ whole genome shotgun (WGS) entry which is preliminary data.</text>
</comment>
<dbReference type="SMART" id="SM00860">
    <property type="entry name" value="SMI1_KNR4"/>
    <property type="match status" value="1"/>
</dbReference>
<dbReference type="AlphaFoldDB" id="A0A930B7P6"/>
<dbReference type="Proteomes" id="UP000757890">
    <property type="component" value="Unassembled WGS sequence"/>
</dbReference>
<dbReference type="SUPFAM" id="SSF160631">
    <property type="entry name" value="SMI1/KNR4-like"/>
    <property type="match status" value="1"/>
</dbReference>
<proteinExistence type="predicted"/>
<dbReference type="Pfam" id="PF09346">
    <property type="entry name" value="SMI1_KNR4"/>
    <property type="match status" value="1"/>
</dbReference>
<accession>A0A930B7P6</accession>
<organism evidence="2 3">
    <name type="scientific">Dialister invisus</name>
    <dbReference type="NCBI Taxonomy" id="218538"/>
    <lineage>
        <taxon>Bacteria</taxon>
        <taxon>Bacillati</taxon>
        <taxon>Bacillota</taxon>
        <taxon>Negativicutes</taxon>
        <taxon>Veillonellales</taxon>
        <taxon>Veillonellaceae</taxon>
        <taxon>Dialister</taxon>
    </lineage>
</organism>
<feature type="domain" description="Knr4/Smi1-like" evidence="1">
    <location>
        <begin position="40"/>
        <end position="189"/>
    </location>
</feature>